<evidence type="ECO:0000313" key="4">
    <source>
        <dbReference type="Proteomes" id="UP000674318"/>
    </source>
</evidence>
<dbReference type="PANTHER" id="PTHR42850">
    <property type="entry name" value="METALLOPHOSPHOESTERASE"/>
    <property type="match status" value="1"/>
</dbReference>
<feature type="compositionally biased region" description="Low complexity" evidence="1">
    <location>
        <begin position="262"/>
        <end position="283"/>
    </location>
</feature>
<dbReference type="InterPro" id="IPR050126">
    <property type="entry name" value="Ap4A_hydrolase"/>
</dbReference>
<feature type="compositionally biased region" description="Polar residues" evidence="1">
    <location>
        <begin position="62"/>
        <end position="72"/>
    </location>
</feature>
<dbReference type="InterPro" id="IPR029052">
    <property type="entry name" value="Metallo-depent_PP-like"/>
</dbReference>
<feature type="compositionally biased region" description="Polar residues" evidence="1">
    <location>
        <begin position="32"/>
        <end position="42"/>
    </location>
</feature>
<dbReference type="InterPro" id="IPR004843">
    <property type="entry name" value="Calcineurin-like_PHP"/>
</dbReference>
<dbReference type="RefSeq" id="XP_067757294.1">
    <property type="nucleotide sequence ID" value="XM_067900465.1"/>
</dbReference>
<evidence type="ECO:0000313" key="3">
    <source>
        <dbReference type="EMBL" id="KAG5505033.1"/>
    </source>
</evidence>
<organism evidence="3 4">
    <name type="scientific">Porcisia hertigi</name>
    <dbReference type="NCBI Taxonomy" id="2761500"/>
    <lineage>
        <taxon>Eukaryota</taxon>
        <taxon>Discoba</taxon>
        <taxon>Euglenozoa</taxon>
        <taxon>Kinetoplastea</taxon>
        <taxon>Metakinetoplastina</taxon>
        <taxon>Trypanosomatida</taxon>
        <taxon>Trypanosomatidae</taxon>
        <taxon>Leishmaniinae</taxon>
        <taxon>Porcisia</taxon>
    </lineage>
</organism>
<feature type="region of interest" description="Disordered" evidence="1">
    <location>
        <begin position="246"/>
        <end position="283"/>
    </location>
</feature>
<comment type="caution">
    <text evidence="3">The sequence shown here is derived from an EMBL/GenBank/DDBJ whole genome shotgun (WGS) entry which is preliminary data.</text>
</comment>
<dbReference type="FunFam" id="3.60.21.10:FF:000085">
    <property type="entry name" value="Putative ser/thr protein phosphatase"/>
    <property type="match status" value="1"/>
</dbReference>
<dbReference type="SUPFAM" id="SSF56300">
    <property type="entry name" value="Metallo-dependent phosphatases"/>
    <property type="match status" value="1"/>
</dbReference>
<dbReference type="KEGG" id="phet:94290542"/>
<feature type="region of interest" description="Disordered" evidence="1">
    <location>
        <begin position="189"/>
        <end position="209"/>
    </location>
</feature>
<dbReference type="GeneID" id="94290542"/>
<evidence type="ECO:0000259" key="2">
    <source>
        <dbReference type="Pfam" id="PF00149"/>
    </source>
</evidence>
<feature type="compositionally biased region" description="Low complexity" evidence="1">
    <location>
        <begin position="7"/>
        <end position="31"/>
    </location>
</feature>
<keyword evidence="4" id="KW-1185">Reference proteome</keyword>
<dbReference type="AlphaFoldDB" id="A0A836IVZ7"/>
<dbReference type="Pfam" id="PF00149">
    <property type="entry name" value="Metallophos"/>
    <property type="match status" value="1"/>
</dbReference>
<dbReference type="GO" id="GO:0016791">
    <property type="term" value="F:phosphatase activity"/>
    <property type="evidence" value="ECO:0007669"/>
    <property type="project" value="TreeGrafter"/>
</dbReference>
<feature type="compositionally biased region" description="Low complexity" evidence="1">
    <location>
        <begin position="43"/>
        <end position="57"/>
    </location>
</feature>
<dbReference type="GO" id="GO:0005737">
    <property type="term" value="C:cytoplasm"/>
    <property type="evidence" value="ECO:0007669"/>
    <property type="project" value="TreeGrafter"/>
</dbReference>
<sequence length="815" mass="85860">MEDKSRSLLSQLSGLRLSDGSVVGNRVGSGNTPPTLSVFNSHPNPTASSPPSFPSASVLGHSESQLNGAQGNQKRRGNRVLRTDAKNPESPPSSVSDKISRLLAQSKGSLVNSGAAAGGGSLCDNLDNGGASIISSLVSQLAHSQSPSSSNAAAKSTPISSVLTVKMASKSAAEGPTVAVPKPRSVEAAAGTSMTTTAPTITPAAPGSLNPKVKEFFSKVSRASRSPPLLVEPAAVLKGAVVIEGPKNGKMAGGRKEKAAAEKTAATGPDAAAPSSSVSPAPAVSVTAANNAHTAQATSSSTKPQKAPAAPSNKFLLDAFGSIDNLDAAKPIIRVAPDIPREGRYIIVGDVHGCVDQLEQLVEKVKYVQGKDCLLIAGDYVNKGPDSIGVVRTCQRLGAYGVLGNHDYTLLKCCARMRRRPFTPDDLRDPVKQLAQKLPKDCEYYLRGLPHMVRIPRYNVLLVHAGLNLQHTIENQNVEEVMHLRRLELVPNKPGMYKSIAKGMEGEPWAKLWKGPEMVIFGHDAYSGFQAHAHACGIDTGCVYGDPLTCVVYSHDCPAGEFFSVPGLPKLVNEIKGLPPPQSAIYEQDDIDIDKLIIRPTSRATPALMSSSGAHPVFLAAPLDYTGSHESSVVGASTAPAGKTLNLRATVTSTNTIVTPTSMSSPRLVTPTCLFNVRMTETTTANTREVLRATLLALSATRELSAIAVLLAMPLYEQEVDAMLGSESADSVSQGAFWEPFARLTLVSAAEMPKDNAAALAGVEATLQLAFDVCEEMEAVGQKLQPELKKFLAAERECPAWSKRIVKCAETLVLA</sequence>
<dbReference type="GO" id="GO:0000298">
    <property type="term" value="F:endopolyphosphatase activity"/>
    <property type="evidence" value="ECO:0007669"/>
    <property type="project" value="TreeGrafter"/>
</dbReference>
<name>A0A836IVZ7_9TRYP</name>
<dbReference type="EMBL" id="JAFJZO010000022">
    <property type="protein sequence ID" value="KAG5505033.1"/>
    <property type="molecule type" value="Genomic_DNA"/>
</dbReference>
<feature type="compositionally biased region" description="Low complexity" evidence="1">
    <location>
        <begin position="291"/>
        <end position="302"/>
    </location>
</feature>
<dbReference type="GO" id="GO:0006798">
    <property type="term" value="P:polyphosphate catabolic process"/>
    <property type="evidence" value="ECO:0007669"/>
    <property type="project" value="TreeGrafter"/>
</dbReference>
<dbReference type="OrthoDB" id="10267127at2759"/>
<dbReference type="CDD" id="cd00144">
    <property type="entry name" value="MPP_PPP_family"/>
    <property type="match status" value="1"/>
</dbReference>
<evidence type="ECO:0000256" key="1">
    <source>
        <dbReference type="SAM" id="MobiDB-lite"/>
    </source>
</evidence>
<gene>
    <name evidence="3" type="ORF">JKF63_04480</name>
</gene>
<dbReference type="PANTHER" id="PTHR42850:SF12">
    <property type="entry name" value="PROTEIN PHOSPHATASE, PUTATIVE-RELATED"/>
    <property type="match status" value="1"/>
</dbReference>
<proteinExistence type="predicted"/>
<feature type="compositionally biased region" description="Low complexity" evidence="1">
    <location>
        <begin position="189"/>
        <end position="206"/>
    </location>
</feature>
<reference evidence="3 4" key="1">
    <citation type="submission" date="2021-02" db="EMBL/GenBank/DDBJ databases">
        <title>Porcisia hertigi Genome sequencing and assembly.</title>
        <authorList>
            <person name="Almutairi H."/>
            <person name="Gatherer D."/>
        </authorList>
    </citation>
    <scope>NUCLEOTIDE SEQUENCE [LARGE SCALE GENOMIC DNA]</scope>
    <source>
        <strain evidence="3 4">C119</strain>
    </source>
</reference>
<dbReference type="Proteomes" id="UP000674318">
    <property type="component" value="Unassembled WGS sequence"/>
</dbReference>
<feature type="region of interest" description="Disordered" evidence="1">
    <location>
        <begin position="291"/>
        <end position="310"/>
    </location>
</feature>
<protein>
    <recommendedName>
        <fullName evidence="2">Calcineurin-like phosphoesterase domain-containing protein</fullName>
    </recommendedName>
</protein>
<dbReference type="Gene3D" id="3.60.21.10">
    <property type="match status" value="1"/>
</dbReference>
<feature type="region of interest" description="Disordered" evidence="1">
    <location>
        <begin position="1"/>
        <end position="97"/>
    </location>
</feature>
<accession>A0A836IVZ7</accession>
<feature type="domain" description="Calcineurin-like phosphoesterase" evidence="2">
    <location>
        <begin position="344"/>
        <end position="524"/>
    </location>
</feature>